<keyword evidence="2" id="KW-1133">Transmembrane helix</keyword>
<dbReference type="AlphaFoldDB" id="A0A8J3ITW6"/>
<accession>A0A8J3ITW6</accession>
<name>A0A8J3ITW6_9CHLR</name>
<keyword evidence="2" id="KW-0812">Transmembrane</keyword>
<evidence type="ECO:0000313" key="4">
    <source>
        <dbReference type="Proteomes" id="UP000597444"/>
    </source>
</evidence>
<proteinExistence type="predicted"/>
<keyword evidence="2" id="KW-0472">Membrane</keyword>
<feature type="region of interest" description="Disordered" evidence="1">
    <location>
        <begin position="82"/>
        <end position="112"/>
    </location>
</feature>
<keyword evidence="4" id="KW-1185">Reference proteome</keyword>
<protein>
    <submittedName>
        <fullName evidence="3">Uncharacterized protein</fullName>
    </submittedName>
</protein>
<evidence type="ECO:0000256" key="1">
    <source>
        <dbReference type="SAM" id="MobiDB-lite"/>
    </source>
</evidence>
<reference evidence="3" key="1">
    <citation type="submission" date="2020-10" db="EMBL/GenBank/DDBJ databases">
        <title>Taxonomic study of unclassified bacteria belonging to the class Ktedonobacteria.</title>
        <authorList>
            <person name="Yabe S."/>
            <person name="Wang C.M."/>
            <person name="Zheng Y."/>
            <person name="Sakai Y."/>
            <person name="Cavaletti L."/>
            <person name="Monciardini P."/>
            <person name="Donadio S."/>
        </authorList>
    </citation>
    <scope>NUCLEOTIDE SEQUENCE</scope>
    <source>
        <strain evidence="3">ID150040</strain>
    </source>
</reference>
<feature type="transmembrane region" description="Helical" evidence="2">
    <location>
        <begin position="45"/>
        <end position="66"/>
    </location>
</feature>
<dbReference type="Proteomes" id="UP000597444">
    <property type="component" value="Unassembled WGS sequence"/>
</dbReference>
<sequence length="112" mass="12102">MSSSGSAAGALIFTALYCLFIIAIIAFQIFLFWRIFAKTGQSGAMSLIGLIPGVGLLVLLCILAFAKWPIEYELDQRRTMPGMPPVPGYAPPPVPPTYPQDPSSPYPPYAPQ</sequence>
<dbReference type="RefSeq" id="WP_220205917.1">
    <property type="nucleotide sequence ID" value="NZ_BNJK01000001.1"/>
</dbReference>
<evidence type="ECO:0000256" key="2">
    <source>
        <dbReference type="SAM" id="Phobius"/>
    </source>
</evidence>
<organism evidence="3 4">
    <name type="scientific">Reticulibacter mediterranei</name>
    <dbReference type="NCBI Taxonomy" id="2778369"/>
    <lineage>
        <taxon>Bacteria</taxon>
        <taxon>Bacillati</taxon>
        <taxon>Chloroflexota</taxon>
        <taxon>Ktedonobacteria</taxon>
        <taxon>Ktedonobacterales</taxon>
        <taxon>Reticulibacteraceae</taxon>
        <taxon>Reticulibacter</taxon>
    </lineage>
</organism>
<gene>
    <name evidence="3" type="ORF">KSF_052740</name>
</gene>
<feature type="transmembrane region" description="Helical" evidence="2">
    <location>
        <begin position="6"/>
        <end position="33"/>
    </location>
</feature>
<evidence type="ECO:0000313" key="3">
    <source>
        <dbReference type="EMBL" id="GHO95226.1"/>
    </source>
</evidence>
<dbReference type="EMBL" id="BNJK01000001">
    <property type="protein sequence ID" value="GHO95226.1"/>
    <property type="molecule type" value="Genomic_DNA"/>
</dbReference>
<comment type="caution">
    <text evidence="3">The sequence shown here is derived from an EMBL/GenBank/DDBJ whole genome shotgun (WGS) entry which is preliminary data.</text>
</comment>